<dbReference type="Pfam" id="PF00990">
    <property type="entry name" value="GGDEF"/>
    <property type="match status" value="1"/>
</dbReference>
<dbReference type="PATRIC" id="fig|1249552.3.peg.43"/>
<dbReference type="PANTHER" id="PTHR45138">
    <property type="entry name" value="REGULATORY COMPONENTS OF SENSORY TRANSDUCTION SYSTEM"/>
    <property type="match status" value="1"/>
</dbReference>
<dbReference type="STRING" id="1249552.PS2015_43"/>
<comment type="cofactor">
    <cofactor evidence="1">
        <name>Mg(2+)</name>
        <dbReference type="ChEBI" id="CHEBI:18420"/>
    </cofactor>
</comment>
<protein>
    <recommendedName>
        <fullName evidence="2">diguanylate cyclase</fullName>
        <ecNumber evidence="2">2.7.7.65</ecNumber>
    </recommendedName>
</protein>
<evidence type="ECO:0000313" key="6">
    <source>
        <dbReference type="EMBL" id="ALO44741.1"/>
    </source>
</evidence>
<dbReference type="InterPro" id="IPR029787">
    <property type="entry name" value="Nucleotide_cyclase"/>
</dbReference>
<dbReference type="InterPro" id="IPR043128">
    <property type="entry name" value="Rev_trsase/Diguanyl_cyclase"/>
</dbReference>
<proteinExistence type="predicted"/>
<feature type="compositionally biased region" description="Basic and acidic residues" evidence="4">
    <location>
        <begin position="245"/>
        <end position="257"/>
    </location>
</feature>
<dbReference type="InterPro" id="IPR050469">
    <property type="entry name" value="Diguanylate_Cyclase"/>
</dbReference>
<dbReference type="KEGG" id="pspi:PS2015_43"/>
<dbReference type="InterPro" id="IPR048516">
    <property type="entry name" value="DGCcoil"/>
</dbReference>
<dbReference type="AlphaFoldDB" id="A0A0S2K978"/>
<evidence type="ECO:0000256" key="3">
    <source>
        <dbReference type="ARBA" id="ARBA00034247"/>
    </source>
</evidence>
<dbReference type="EC" id="2.7.7.65" evidence="2"/>
<dbReference type="NCBIfam" id="TIGR00254">
    <property type="entry name" value="GGDEF"/>
    <property type="match status" value="1"/>
</dbReference>
<feature type="domain" description="GGDEF" evidence="5">
    <location>
        <begin position="527"/>
        <end position="658"/>
    </location>
</feature>
<dbReference type="CDD" id="cd01949">
    <property type="entry name" value="GGDEF"/>
    <property type="match status" value="1"/>
</dbReference>
<dbReference type="Pfam" id="PF20975">
    <property type="entry name" value="DGCcoil"/>
    <property type="match status" value="1"/>
</dbReference>
<evidence type="ECO:0000256" key="4">
    <source>
        <dbReference type="SAM" id="MobiDB-lite"/>
    </source>
</evidence>
<evidence type="ECO:0000259" key="5">
    <source>
        <dbReference type="PROSITE" id="PS50887"/>
    </source>
</evidence>
<evidence type="ECO:0000256" key="2">
    <source>
        <dbReference type="ARBA" id="ARBA00012528"/>
    </source>
</evidence>
<dbReference type="FunFam" id="3.30.70.270:FF:000001">
    <property type="entry name" value="Diguanylate cyclase domain protein"/>
    <property type="match status" value="1"/>
</dbReference>
<dbReference type="SMART" id="SM00267">
    <property type="entry name" value="GGDEF"/>
    <property type="match status" value="1"/>
</dbReference>
<name>A0A0S2K978_9GAMM</name>
<keyword evidence="7" id="KW-1185">Reference proteome</keyword>
<dbReference type="InterPro" id="IPR000160">
    <property type="entry name" value="GGDEF_dom"/>
</dbReference>
<sequence length="658" mass="74675">MGQRSYDSEEAQRWKRKFLDALEDSEQREKTLANRIRLLRRGLLGVSLAGDGHDPQLDKQLEQLRKILRKDDRESGLELLLGHIEKSIIRLDNEKTSSNIALQEAFSSSLAELEKLPLPASTRRQLKKFSRSLNPRLDDPQQHQGLIRQFVELLREAISAMVEREQQREQQDNQDNSQNGFWQRIFSTRGSDNLRHDEAPDARNDQADQAIEGELLSPRSDTRADNTESEVPHKVSAEQQATPNDARRPAHESHHQSAGDNSSEDLAELESVEEADIQVAQETVSLEGEVLRDRSGLQEPAFSYIAGHVEPILLRILESIHISAESFALADAIRRNILKGLNWYDFVAVLEEILKILRQAADEQRVEFQGFLTEVTESLAQVQIFVESSEQRSAQATATDHAMDKAVRSQIAEIASVIDNESLDLNLVKQTVQTQIQGIISSLDGFKSQRLEQAEPLAAEIQLLVKRIGALEDESRELRLHLARQQEAAATDTLTELPNRDTYNQRIRILLDNWRQGAANQRRDDDRALCLAVADVDHFKRINDNYGHLAGDKVLKIVAREMAARLRDSDFAARYGGEEFVIILSDTRPPDAEHVLNKIREAIQAIPFHFKDEKVEITLSFGLVAAERDDSPESIFERADQALYKAKQEGRNRVHRVR</sequence>
<dbReference type="OrthoDB" id="9812260at2"/>
<accession>A0A0S2K978</accession>
<dbReference type="Gene3D" id="3.30.70.270">
    <property type="match status" value="1"/>
</dbReference>
<dbReference type="SUPFAM" id="SSF55073">
    <property type="entry name" value="Nucleotide cyclase"/>
    <property type="match status" value="1"/>
</dbReference>
<dbReference type="EMBL" id="CP013189">
    <property type="protein sequence ID" value="ALO44741.1"/>
    <property type="molecule type" value="Genomic_DNA"/>
</dbReference>
<dbReference type="PROSITE" id="PS50887">
    <property type="entry name" value="GGDEF"/>
    <property type="match status" value="1"/>
</dbReference>
<feature type="region of interest" description="Disordered" evidence="4">
    <location>
        <begin position="214"/>
        <end position="270"/>
    </location>
</feature>
<reference evidence="6 7" key="1">
    <citation type="submission" date="2015-11" db="EMBL/GenBank/DDBJ databases">
        <authorList>
            <person name="Zhang Y."/>
            <person name="Guo Z."/>
        </authorList>
    </citation>
    <scope>NUCLEOTIDE SEQUENCE [LARGE SCALE GENOMIC DNA]</scope>
    <source>
        <strain evidence="6 7">KCTC 32221</strain>
    </source>
</reference>
<evidence type="ECO:0000256" key="1">
    <source>
        <dbReference type="ARBA" id="ARBA00001946"/>
    </source>
</evidence>
<comment type="catalytic activity">
    <reaction evidence="3">
        <text>2 GTP = 3',3'-c-di-GMP + 2 diphosphate</text>
        <dbReference type="Rhea" id="RHEA:24898"/>
        <dbReference type="ChEBI" id="CHEBI:33019"/>
        <dbReference type="ChEBI" id="CHEBI:37565"/>
        <dbReference type="ChEBI" id="CHEBI:58805"/>
        <dbReference type="EC" id="2.7.7.65"/>
    </reaction>
</comment>
<dbReference type="GO" id="GO:0052621">
    <property type="term" value="F:diguanylate cyclase activity"/>
    <property type="evidence" value="ECO:0007669"/>
    <property type="project" value="UniProtKB-EC"/>
</dbReference>
<dbReference type="RefSeq" id="WP_058020276.1">
    <property type="nucleotide sequence ID" value="NZ_CP013189.1"/>
</dbReference>
<dbReference type="PANTHER" id="PTHR45138:SF9">
    <property type="entry name" value="DIGUANYLATE CYCLASE DGCM-RELATED"/>
    <property type="match status" value="1"/>
</dbReference>
<evidence type="ECO:0000313" key="7">
    <source>
        <dbReference type="Proteomes" id="UP000065641"/>
    </source>
</evidence>
<feature type="compositionally biased region" description="Basic and acidic residues" evidence="4">
    <location>
        <begin position="220"/>
        <end position="236"/>
    </location>
</feature>
<dbReference type="Proteomes" id="UP000065641">
    <property type="component" value="Chromosome"/>
</dbReference>
<gene>
    <name evidence="6" type="ORF">PS2015_43</name>
</gene>
<organism evidence="6 7">
    <name type="scientific">Pseudohongiella spirulinae</name>
    <dbReference type="NCBI Taxonomy" id="1249552"/>
    <lineage>
        <taxon>Bacteria</taxon>
        <taxon>Pseudomonadati</taxon>
        <taxon>Pseudomonadota</taxon>
        <taxon>Gammaproteobacteria</taxon>
        <taxon>Pseudomonadales</taxon>
        <taxon>Pseudohongiellaceae</taxon>
        <taxon>Pseudohongiella</taxon>
    </lineage>
</organism>